<feature type="domain" description="Reverse transcriptase" evidence="8">
    <location>
        <begin position="450"/>
        <end position="626"/>
    </location>
</feature>
<dbReference type="InterPro" id="IPR043502">
    <property type="entry name" value="DNA/RNA_pol_sf"/>
</dbReference>
<dbReference type="InterPro" id="IPR036875">
    <property type="entry name" value="Znf_CCHC_sf"/>
</dbReference>
<evidence type="ECO:0000259" key="7">
    <source>
        <dbReference type="PROSITE" id="PS50158"/>
    </source>
</evidence>
<dbReference type="EMBL" id="JAHWGI010000990">
    <property type="protein sequence ID" value="KAK3920246.1"/>
    <property type="molecule type" value="Genomic_DNA"/>
</dbReference>
<feature type="compositionally biased region" description="Pro residues" evidence="6">
    <location>
        <begin position="951"/>
        <end position="970"/>
    </location>
</feature>
<evidence type="ECO:0000256" key="2">
    <source>
        <dbReference type="ARBA" id="ARBA00022695"/>
    </source>
</evidence>
<gene>
    <name evidence="9" type="ORF">KUF71_009533</name>
</gene>
<dbReference type="InterPro" id="IPR021109">
    <property type="entry name" value="Peptidase_aspartic_dom_sf"/>
</dbReference>
<keyword evidence="1" id="KW-0808">Transferase</keyword>
<dbReference type="PANTHER" id="PTHR37984:SF5">
    <property type="entry name" value="PROTEIN NYNRIN-LIKE"/>
    <property type="match status" value="1"/>
</dbReference>
<dbReference type="Gene3D" id="3.10.10.10">
    <property type="entry name" value="HIV Type 1 Reverse Transcriptase, subunit A, domain 1"/>
    <property type="match status" value="1"/>
</dbReference>
<feature type="compositionally biased region" description="Pro residues" evidence="6">
    <location>
        <begin position="1005"/>
        <end position="1019"/>
    </location>
</feature>
<accession>A0AAE1HF69</accession>
<dbReference type="Pfam" id="PF00078">
    <property type="entry name" value="RVT_1"/>
    <property type="match status" value="1"/>
</dbReference>
<evidence type="ECO:0000313" key="10">
    <source>
        <dbReference type="Proteomes" id="UP001219518"/>
    </source>
</evidence>
<evidence type="ECO:0000313" key="9">
    <source>
        <dbReference type="EMBL" id="KAK3920246.1"/>
    </source>
</evidence>
<organism evidence="9 10">
    <name type="scientific">Frankliniella fusca</name>
    <dbReference type="NCBI Taxonomy" id="407009"/>
    <lineage>
        <taxon>Eukaryota</taxon>
        <taxon>Metazoa</taxon>
        <taxon>Ecdysozoa</taxon>
        <taxon>Arthropoda</taxon>
        <taxon>Hexapoda</taxon>
        <taxon>Insecta</taxon>
        <taxon>Pterygota</taxon>
        <taxon>Neoptera</taxon>
        <taxon>Paraneoptera</taxon>
        <taxon>Thysanoptera</taxon>
        <taxon>Terebrantia</taxon>
        <taxon>Thripoidea</taxon>
        <taxon>Thripidae</taxon>
        <taxon>Frankliniella</taxon>
    </lineage>
</organism>
<proteinExistence type="predicted"/>
<dbReference type="SMART" id="SM00343">
    <property type="entry name" value="ZnF_C2HC"/>
    <property type="match status" value="1"/>
</dbReference>
<feature type="compositionally biased region" description="Polar residues" evidence="6">
    <location>
        <begin position="988"/>
        <end position="1004"/>
    </location>
</feature>
<evidence type="ECO:0000256" key="3">
    <source>
        <dbReference type="ARBA" id="ARBA00022722"/>
    </source>
</evidence>
<keyword evidence="5" id="KW-0863">Zinc-finger</keyword>
<reference evidence="9" key="2">
    <citation type="journal article" date="2023" name="BMC Genomics">
        <title>Pest status, molecular evolution, and epigenetic factors derived from the genome assembly of Frankliniella fusca, a thysanopteran phytovirus vector.</title>
        <authorList>
            <person name="Catto M.A."/>
            <person name="Labadie P.E."/>
            <person name="Jacobson A.L."/>
            <person name="Kennedy G.G."/>
            <person name="Srinivasan R."/>
            <person name="Hunt B.G."/>
        </authorList>
    </citation>
    <scope>NUCLEOTIDE SEQUENCE</scope>
    <source>
        <strain evidence="9">PL_HMW_Pooled</strain>
    </source>
</reference>
<evidence type="ECO:0000256" key="6">
    <source>
        <dbReference type="SAM" id="MobiDB-lite"/>
    </source>
</evidence>
<keyword evidence="4" id="KW-0378">Hydrolase</keyword>
<feature type="region of interest" description="Disordered" evidence="6">
    <location>
        <begin position="186"/>
        <end position="218"/>
    </location>
</feature>
<sequence length="1051" mass="117420">MADGGKSGFGHFKPYGSVDIEMYLKRFTSYLFTKNVTPPAEGQDRTKYDIQRKNWLLSEIGPEAYAVLDGLCGAGCPEDKTVTQLEDLLKTHFKPKRNKNTEREKFYARKQGNETVSEFSVSLYQLSKFCEFGEFLDQALQTQFINNLRSLKVKEKVAEGSATFSEVVANAAKFEQMYGSEVTNPILMVNKDKDKKKKSTKEDNKKSQPGDKDKKGRGKIDISKVRCFNCNKHGHYASSCKEPKKAKKPQDKTVHVVEQQNDSLALYPLLNTASDRIPMQVELNGIPITMELDTAAKASTIDKFLYKKFFSDCPLRKTTTLVWGEPLPMLGEFEVEVTYNNQCKTLVLPVVDKEFPSLYGLPWIREIRPDFDSLFPRKTVFHVSSEQEKSLQAELRQKYPTVFGGSTKPLKGFEVSLALQDDVEPVFKGPRTLAIPLREPTAKALQDMEDAGYIKRSEPGPWGTPIVPVRKSNGEVRVCGDFSVTLNPHLVVSGRALPLIDDLSTVNGKVFCILDLKMAYLQLPLSPASQELCKLNTPCGTYACLRMPFGISSAPGAFQEVISTILAGIDQVFMYLDDILLWGQDEADCLKTLHKVLERLEHFEVKLNLNKCKFLQHSVIYLGFQLDQYGSRPNPARMDELLKKPRPTDHTQLKSFLGMITFFHKYGQNLASVLKPLYQLKKSPSFYWSENEQVAYDKALELLSTTVLVPYSLHRPLRLTSDASPVGAGCVLSHVNAQDYESVEADIYWVQNLPTDFISAEDIAEKTLQDGILKKVLHYVMHGWPDVPEEELKPFSSKYLELSAENNCLLWNGRAQGKIPMMPIGTNALFLRAEYLCPWAAPKPMGSSHSQPMGITCPLAGTIAHSQLAYRNALPIVGDLVWVRNYSRGKTKWHFGIIETVVSSVSYDVQVKDKVRQVSSSHLRPRSPFAESIEVDALANFGLSDSTAPVVPCPPPQQPDPQETPVPEPVVEPVFSEAPIPSPVKTPVVQSSPVAKTPVRNSSPIIPPVSTPKRSPPGAIPKTLSQPEPPAPVQKFSSRGRPIIPPRRLLD</sequence>
<dbReference type="PANTHER" id="PTHR37984">
    <property type="entry name" value="PROTEIN CBG26694"/>
    <property type="match status" value="1"/>
</dbReference>
<dbReference type="PROSITE" id="PS50878">
    <property type="entry name" value="RT_POL"/>
    <property type="match status" value="1"/>
</dbReference>
<dbReference type="Gene3D" id="4.10.60.10">
    <property type="entry name" value="Zinc finger, CCHC-type"/>
    <property type="match status" value="1"/>
</dbReference>
<keyword evidence="5" id="KW-0479">Metal-binding</keyword>
<dbReference type="CDD" id="cd01647">
    <property type="entry name" value="RT_LTR"/>
    <property type="match status" value="1"/>
</dbReference>
<dbReference type="GO" id="GO:0003676">
    <property type="term" value="F:nucleic acid binding"/>
    <property type="evidence" value="ECO:0007669"/>
    <property type="project" value="InterPro"/>
</dbReference>
<dbReference type="SUPFAM" id="SSF50630">
    <property type="entry name" value="Acid proteases"/>
    <property type="match status" value="1"/>
</dbReference>
<name>A0AAE1HF69_9NEOP</name>
<feature type="domain" description="CCHC-type" evidence="7">
    <location>
        <begin position="226"/>
        <end position="242"/>
    </location>
</feature>
<dbReference type="InterPro" id="IPR043128">
    <property type="entry name" value="Rev_trsase/Diguanyl_cyclase"/>
</dbReference>
<keyword evidence="2" id="KW-0548">Nucleotidyltransferase</keyword>
<dbReference type="InterPro" id="IPR001878">
    <property type="entry name" value="Znf_CCHC"/>
</dbReference>
<feature type="region of interest" description="Disordered" evidence="6">
    <location>
        <begin position="946"/>
        <end position="1051"/>
    </location>
</feature>
<reference evidence="9" key="1">
    <citation type="submission" date="2021-07" db="EMBL/GenBank/DDBJ databases">
        <authorList>
            <person name="Catto M.A."/>
            <person name="Jacobson A."/>
            <person name="Kennedy G."/>
            <person name="Labadie P."/>
            <person name="Hunt B.G."/>
            <person name="Srinivasan R."/>
        </authorList>
    </citation>
    <scope>NUCLEOTIDE SEQUENCE</scope>
    <source>
        <strain evidence="9">PL_HMW_Pooled</strain>
        <tissue evidence="9">Head</tissue>
    </source>
</reference>
<dbReference type="AlphaFoldDB" id="A0AAE1HF69"/>
<comment type="caution">
    <text evidence="9">The sequence shown here is derived from an EMBL/GenBank/DDBJ whole genome shotgun (WGS) entry which is preliminary data.</text>
</comment>
<dbReference type="InterPro" id="IPR050951">
    <property type="entry name" value="Retrovirus_Pol_polyprotein"/>
</dbReference>
<dbReference type="GO" id="GO:0004519">
    <property type="term" value="F:endonuclease activity"/>
    <property type="evidence" value="ECO:0007669"/>
    <property type="project" value="UniProtKB-KW"/>
</dbReference>
<dbReference type="PROSITE" id="PS50158">
    <property type="entry name" value="ZF_CCHC"/>
    <property type="match status" value="1"/>
</dbReference>
<protein>
    <submittedName>
        <fullName evidence="9">Uncharacterized protein</fullName>
    </submittedName>
</protein>
<evidence type="ECO:0000256" key="1">
    <source>
        <dbReference type="ARBA" id="ARBA00022679"/>
    </source>
</evidence>
<keyword evidence="5" id="KW-0862">Zinc</keyword>
<dbReference type="GO" id="GO:0071897">
    <property type="term" value="P:DNA biosynthetic process"/>
    <property type="evidence" value="ECO:0007669"/>
    <property type="project" value="UniProtKB-ARBA"/>
</dbReference>
<dbReference type="Proteomes" id="UP001219518">
    <property type="component" value="Unassembled WGS sequence"/>
</dbReference>
<dbReference type="SUPFAM" id="SSF56672">
    <property type="entry name" value="DNA/RNA polymerases"/>
    <property type="match status" value="1"/>
</dbReference>
<dbReference type="InterPro" id="IPR000477">
    <property type="entry name" value="RT_dom"/>
</dbReference>
<dbReference type="SUPFAM" id="SSF57756">
    <property type="entry name" value="Retrovirus zinc finger-like domains"/>
    <property type="match status" value="1"/>
</dbReference>
<keyword evidence="10" id="KW-1185">Reference proteome</keyword>
<dbReference type="GO" id="GO:0008270">
    <property type="term" value="F:zinc ion binding"/>
    <property type="evidence" value="ECO:0007669"/>
    <property type="project" value="UniProtKB-KW"/>
</dbReference>
<evidence type="ECO:0000256" key="4">
    <source>
        <dbReference type="ARBA" id="ARBA00022759"/>
    </source>
</evidence>
<feature type="compositionally biased region" description="Basic and acidic residues" evidence="6">
    <location>
        <begin position="200"/>
        <end position="218"/>
    </location>
</feature>
<dbReference type="GO" id="GO:0016779">
    <property type="term" value="F:nucleotidyltransferase activity"/>
    <property type="evidence" value="ECO:0007669"/>
    <property type="project" value="UniProtKB-KW"/>
</dbReference>
<dbReference type="Gene3D" id="3.30.70.270">
    <property type="match status" value="2"/>
</dbReference>
<keyword evidence="3" id="KW-0540">Nuclease</keyword>
<evidence type="ECO:0000259" key="8">
    <source>
        <dbReference type="PROSITE" id="PS50878"/>
    </source>
</evidence>
<evidence type="ECO:0000256" key="5">
    <source>
        <dbReference type="PROSITE-ProRule" id="PRU00047"/>
    </source>
</evidence>
<keyword evidence="4" id="KW-0255">Endonuclease</keyword>